<protein>
    <recommendedName>
        <fullName evidence="2">peptidylprolyl isomerase</fullName>
        <ecNumber evidence="2">5.2.1.8</ecNumber>
    </recommendedName>
</protein>
<keyword evidence="4" id="KW-0413">Isomerase</keyword>
<accession>A0A382SF37</accession>
<dbReference type="SUPFAM" id="SSF54534">
    <property type="entry name" value="FKBP-like"/>
    <property type="match status" value="1"/>
</dbReference>
<dbReference type="PROSITE" id="PS50059">
    <property type="entry name" value="FKBP_PPIASE"/>
    <property type="match status" value="1"/>
</dbReference>
<dbReference type="InterPro" id="IPR001179">
    <property type="entry name" value="PPIase_FKBP_dom"/>
</dbReference>
<evidence type="ECO:0000313" key="6">
    <source>
        <dbReference type="EMBL" id="SVD08466.1"/>
    </source>
</evidence>
<dbReference type="PANTHER" id="PTHR43811">
    <property type="entry name" value="FKBP-TYPE PEPTIDYL-PROLYL CIS-TRANS ISOMERASE FKPA"/>
    <property type="match status" value="1"/>
</dbReference>
<evidence type="ECO:0000256" key="2">
    <source>
        <dbReference type="ARBA" id="ARBA00013194"/>
    </source>
</evidence>
<name>A0A382SF37_9ZZZZ</name>
<gene>
    <name evidence="6" type="ORF">METZ01_LOCUS361320</name>
</gene>
<dbReference type="EMBL" id="UINC01128603">
    <property type="protein sequence ID" value="SVD08466.1"/>
    <property type="molecule type" value="Genomic_DNA"/>
</dbReference>
<evidence type="ECO:0000256" key="3">
    <source>
        <dbReference type="ARBA" id="ARBA00023110"/>
    </source>
</evidence>
<dbReference type="PANTHER" id="PTHR43811:SF19">
    <property type="entry name" value="39 KDA FK506-BINDING NUCLEAR PROTEIN"/>
    <property type="match status" value="1"/>
</dbReference>
<dbReference type="GO" id="GO:0003755">
    <property type="term" value="F:peptidyl-prolyl cis-trans isomerase activity"/>
    <property type="evidence" value="ECO:0007669"/>
    <property type="project" value="UniProtKB-KW"/>
</dbReference>
<dbReference type="InterPro" id="IPR046357">
    <property type="entry name" value="PPIase_dom_sf"/>
</dbReference>
<sequence>MALTIACGDPCESPEKEVFLARAADEEGAIRTESGLVFLRLREGEGPRPVGDNRVQVHYEGRFTDGTVFDSSYKRGRPSTFNLTDVIPGWTEALLMMNGGGKAKLTIPASLAYGRKGKKKSIPPCTTLVFEVELLGIYD</sequence>
<evidence type="ECO:0000256" key="1">
    <source>
        <dbReference type="ARBA" id="ARBA00000971"/>
    </source>
</evidence>
<dbReference type="Pfam" id="PF00254">
    <property type="entry name" value="FKBP_C"/>
    <property type="match status" value="1"/>
</dbReference>
<dbReference type="FunFam" id="3.10.50.40:FF:000006">
    <property type="entry name" value="Peptidyl-prolyl cis-trans isomerase"/>
    <property type="match status" value="1"/>
</dbReference>
<comment type="catalytic activity">
    <reaction evidence="1">
        <text>[protein]-peptidylproline (omega=180) = [protein]-peptidylproline (omega=0)</text>
        <dbReference type="Rhea" id="RHEA:16237"/>
        <dbReference type="Rhea" id="RHEA-COMP:10747"/>
        <dbReference type="Rhea" id="RHEA-COMP:10748"/>
        <dbReference type="ChEBI" id="CHEBI:83833"/>
        <dbReference type="ChEBI" id="CHEBI:83834"/>
        <dbReference type="EC" id="5.2.1.8"/>
    </reaction>
</comment>
<organism evidence="6">
    <name type="scientific">marine metagenome</name>
    <dbReference type="NCBI Taxonomy" id="408172"/>
    <lineage>
        <taxon>unclassified sequences</taxon>
        <taxon>metagenomes</taxon>
        <taxon>ecological metagenomes</taxon>
    </lineage>
</organism>
<keyword evidence="3" id="KW-0697">Rotamase</keyword>
<dbReference type="AlphaFoldDB" id="A0A382SF37"/>
<evidence type="ECO:0000256" key="4">
    <source>
        <dbReference type="ARBA" id="ARBA00023235"/>
    </source>
</evidence>
<reference evidence="6" key="1">
    <citation type="submission" date="2018-05" db="EMBL/GenBank/DDBJ databases">
        <authorList>
            <person name="Lanie J.A."/>
            <person name="Ng W.-L."/>
            <person name="Kazmierczak K.M."/>
            <person name="Andrzejewski T.M."/>
            <person name="Davidsen T.M."/>
            <person name="Wayne K.J."/>
            <person name="Tettelin H."/>
            <person name="Glass J.I."/>
            <person name="Rusch D."/>
            <person name="Podicherti R."/>
            <person name="Tsui H.-C.T."/>
            <person name="Winkler M.E."/>
        </authorList>
    </citation>
    <scope>NUCLEOTIDE SEQUENCE</scope>
</reference>
<proteinExistence type="predicted"/>
<dbReference type="EC" id="5.2.1.8" evidence="2"/>
<feature type="domain" description="PPIase FKBP-type" evidence="5">
    <location>
        <begin position="52"/>
        <end position="138"/>
    </location>
</feature>
<dbReference type="Gene3D" id="3.10.50.40">
    <property type="match status" value="1"/>
</dbReference>
<evidence type="ECO:0000259" key="5">
    <source>
        <dbReference type="PROSITE" id="PS50059"/>
    </source>
</evidence>